<dbReference type="PANTHER" id="PTHR10211:SF0">
    <property type="entry name" value="DEOXYRIBODIPYRIMIDINE PHOTO-LYASE"/>
    <property type="match status" value="1"/>
</dbReference>
<dbReference type="Proteomes" id="UP000218209">
    <property type="component" value="Unassembled WGS sequence"/>
</dbReference>
<protein>
    <recommendedName>
        <fullName evidence="1">Photolyase/cryptochrome alpha/beta domain-containing protein</fullName>
    </recommendedName>
</protein>
<dbReference type="InterPro" id="IPR006050">
    <property type="entry name" value="DNA_photolyase_N"/>
</dbReference>
<dbReference type="GO" id="GO:0003904">
    <property type="term" value="F:deoxyribodipyrimidine photo-lyase activity"/>
    <property type="evidence" value="ECO:0007669"/>
    <property type="project" value="TreeGrafter"/>
</dbReference>
<dbReference type="OrthoDB" id="496749at2759"/>
<evidence type="ECO:0000313" key="2">
    <source>
        <dbReference type="EMBL" id="OSX81314.1"/>
    </source>
</evidence>
<name>A0A1X6PK78_PORUM</name>
<gene>
    <name evidence="2" type="ORF">BU14_0022s0035</name>
</gene>
<proteinExistence type="predicted"/>
<dbReference type="InterPro" id="IPR036155">
    <property type="entry name" value="Crypto/Photolyase_N_sf"/>
</dbReference>
<dbReference type="Pfam" id="PF00875">
    <property type="entry name" value="DNA_photolyase"/>
    <property type="match status" value="1"/>
</dbReference>
<dbReference type="GO" id="GO:0000719">
    <property type="term" value="P:photoreactive repair"/>
    <property type="evidence" value="ECO:0007669"/>
    <property type="project" value="TreeGrafter"/>
</dbReference>
<sequence length="691" mass="73129">MESEVGTLTPTPSLRQRTSSSPVGIVLQAQWDGPLVGLAPLASVDEARMIVHHMPCSSLEELRQLSRGDYVLYHCSRAPRSAHNEALEMAKAMANAQRLPLVVLYAVSLKAYEVHSVRHIVFLLEGLAELGTPLAAANVRLEVRVDPPCAPDSLFGGCADGVSVEGFLSRAASVVCDTPCMTTDVQVVEELVLACRKRQLPLVQVDTSVVVAECGVTDWTADTYEDFVQGFEAAARPHAKVLPSTKAPNLTVESRGVDLSLLGYVWPHEAAAAAGGEEDPSGRRRSRWTAATWLANDFELRKALRAASIDTTATPLTTSFRGGERRAAQLLSTFLTGQGLRGYQDAALAECQIPAKDYGTQLSPYFALGFMSTAWFCAELVAEEAKLPPTVRTTALWRSLGKRDAAQWAVRTHPTRYLSYETAVPDWVRATLADAPARRARRVYAYSMAEWRRGSTHDSRWNTVMRELRLRGRNQARDRAFWMAMIIAYEADPADALRVGEAINHREMIDAGPGDPNSMIGCLLAFGLFRHPPPEAVPESAELGCLPRVWIGPDMHRDPVRCEWLDDPTAAAEAAGGGGLVPSSLCGGGGGGGSLLGALGGGGLGGVPGGSFCGGAGRSGGGGGFRGGGGLGAGGGLRGGHGFGAVGGGLGGSGGLSSRHSSALSFSTLVGSSECTLDDIIEEDEAEGDFF</sequence>
<dbReference type="Gene3D" id="1.10.579.10">
    <property type="entry name" value="DNA Cyclobutane Dipyrimidine Photolyase, subunit A, domain 3"/>
    <property type="match status" value="1"/>
</dbReference>
<organism evidence="2 3">
    <name type="scientific">Porphyra umbilicalis</name>
    <name type="common">Purple laver</name>
    <name type="synonym">Red alga</name>
    <dbReference type="NCBI Taxonomy" id="2786"/>
    <lineage>
        <taxon>Eukaryota</taxon>
        <taxon>Rhodophyta</taxon>
        <taxon>Bangiophyceae</taxon>
        <taxon>Bangiales</taxon>
        <taxon>Bangiaceae</taxon>
        <taxon>Porphyra</taxon>
    </lineage>
</organism>
<accession>A0A1X6PK78</accession>
<dbReference type="Gene3D" id="1.25.40.80">
    <property type="match status" value="1"/>
</dbReference>
<dbReference type="Gene3D" id="3.40.50.620">
    <property type="entry name" value="HUPs"/>
    <property type="match status" value="1"/>
</dbReference>
<dbReference type="SUPFAM" id="SSF52425">
    <property type="entry name" value="Cryptochrome/photolyase, N-terminal domain"/>
    <property type="match status" value="1"/>
</dbReference>
<feature type="domain" description="Photolyase/cryptochrome alpha/beta" evidence="1">
    <location>
        <begin position="69"/>
        <end position="210"/>
    </location>
</feature>
<dbReference type="InterPro" id="IPR014729">
    <property type="entry name" value="Rossmann-like_a/b/a_fold"/>
</dbReference>
<dbReference type="InterPro" id="IPR036134">
    <property type="entry name" value="Crypto/Photolyase_FAD-like_sf"/>
</dbReference>
<dbReference type="PANTHER" id="PTHR10211">
    <property type="entry name" value="DEOXYRIBODIPYRIMIDINE PHOTOLYASE"/>
    <property type="match status" value="1"/>
</dbReference>
<evidence type="ECO:0000259" key="1">
    <source>
        <dbReference type="PROSITE" id="PS51645"/>
    </source>
</evidence>
<reference evidence="2 3" key="1">
    <citation type="submission" date="2017-03" db="EMBL/GenBank/DDBJ databases">
        <title>WGS assembly of Porphyra umbilicalis.</title>
        <authorList>
            <person name="Brawley S.H."/>
            <person name="Blouin N.A."/>
            <person name="Ficko-Blean E."/>
            <person name="Wheeler G.L."/>
            <person name="Lohr M."/>
            <person name="Goodson H.V."/>
            <person name="Jenkins J.W."/>
            <person name="Blaby-Haas C.E."/>
            <person name="Helliwell K.E."/>
            <person name="Chan C."/>
            <person name="Marriage T."/>
            <person name="Bhattacharya D."/>
            <person name="Klein A.S."/>
            <person name="Badis Y."/>
            <person name="Brodie J."/>
            <person name="Cao Y."/>
            <person name="Collen J."/>
            <person name="Dittami S.M."/>
            <person name="Gachon C.M."/>
            <person name="Green B.R."/>
            <person name="Karpowicz S."/>
            <person name="Kim J.W."/>
            <person name="Kudahl U."/>
            <person name="Lin S."/>
            <person name="Michel G."/>
            <person name="Mittag M."/>
            <person name="Olson B.J."/>
            <person name="Pangilinan J."/>
            <person name="Peng Y."/>
            <person name="Qiu H."/>
            <person name="Shu S."/>
            <person name="Singer J.T."/>
            <person name="Smith A.G."/>
            <person name="Sprecher B.N."/>
            <person name="Wagner V."/>
            <person name="Wang W."/>
            <person name="Wang Z.-Y."/>
            <person name="Yan J."/>
            <person name="Yarish C."/>
            <person name="Zoeuner-Riek S."/>
            <person name="Zhuang Y."/>
            <person name="Zou Y."/>
            <person name="Lindquist E.A."/>
            <person name="Grimwood J."/>
            <person name="Barry K."/>
            <person name="Rokhsar D.S."/>
            <person name="Schmutz J."/>
            <person name="Stiller J.W."/>
            <person name="Grossman A.R."/>
            <person name="Prochnik S.E."/>
        </authorList>
    </citation>
    <scope>NUCLEOTIDE SEQUENCE [LARGE SCALE GENOMIC DNA]</scope>
    <source>
        <strain evidence="2">4086291</strain>
    </source>
</reference>
<dbReference type="InterPro" id="IPR052219">
    <property type="entry name" value="Photolyase_Class-2"/>
</dbReference>
<dbReference type="SUPFAM" id="SSF48173">
    <property type="entry name" value="Cryptochrome/photolyase FAD-binding domain"/>
    <property type="match status" value="1"/>
</dbReference>
<dbReference type="EMBL" id="KV918763">
    <property type="protein sequence ID" value="OSX81314.1"/>
    <property type="molecule type" value="Genomic_DNA"/>
</dbReference>
<keyword evidence="3" id="KW-1185">Reference proteome</keyword>
<dbReference type="PROSITE" id="PS51645">
    <property type="entry name" value="PHR_CRY_ALPHA_BETA"/>
    <property type="match status" value="1"/>
</dbReference>
<dbReference type="AlphaFoldDB" id="A0A1X6PK78"/>
<evidence type="ECO:0000313" key="3">
    <source>
        <dbReference type="Proteomes" id="UP000218209"/>
    </source>
</evidence>